<gene>
    <name evidence="7" type="ORF">Lupro_06390</name>
</gene>
<sequence>MSFDFTNWVDNLLVNVLNMNANTIYIPRTIILFLLLIVLCLFVWWLSKKILNYIIPKVTLKTKTLWDDIIFNKKVINSVSNLLPAILFNNYAPIIFADFQFIVPFLTGITTIFIIFVTVDIFNSLLNSATEILSNIERFKDKPLYSFSQLGKIVVYSIAAILIISIIIDKNPLFLLSGIGAMAAIILLIFKDSILGFVASIQLSGNNMVRVGDWVTVSNYGADGDVIEINLTTIKVQNFDKTITTIPTYAFISDSFTNWRGMEESGGRRIKRAINIKIDSIKFCSNEMLERYKKYHLIRNYIQKKQKEIDDYNSKNSIDKVELINGRHLTNIGVFRAYVEAYLKSNPNINNNMTCMVRQLPPTEYGVPIEIYAFSKNKDWTKYEAIMADIFDHLFAATKNFDLKIFERPSTGDFK</sequence>
<dbReference type="Gene3D" id="2.30.30.60">
    <property type="match status" value="1"/>
</dbReference>
<comment type="subcellular location">
    <subcellularLocation>
        <location evidence="1">Membrane</location>
    </subcellularLocation>
</comment>
<feature type="transmembrane region" description="Helical" evidence="5">
    <location>
        <begin position="25"/>
        <end position="47"/>
    </location>
</feature>
<dbReference type="InterPro" id="IPR006685">
    <property type="entry name" value="MscS_channel_2nd"/>
</dbReference>
<keyword evidence="2 5" id="KW-0812">Transmembrane</keyword>
<dbReference type="PATRIC" id="fig|1622118.3.peg.1324"/>
<keyword evidence="3 5" id="KW-1133">Transmembrane helix</keyword>
<feature type="transmembrane region" description="Helical" evidence="5">
    <location>
        <begin position="75"/>
        <end position="96"/>
    </location>
</feature>
<evidence type="ECO:0000313" key="7">
    <source>
        <dbReference type="EMBL" id="AMC10895.1"/>
    </source>
</evidence>
<evidence type="ECO:0000256" key="1">
    <source>
        <dbReference type="ARBA" id="ARBA00004370"/>
    </source>
</evidence>
<evidence type="ECO:0000256" key="2">
    <source>
        <dbReference type="ARBA" id="ARBA00022692"/>
    </source>
</evidence>
<dbReference type="AlphaFoldDB" id="A0A0X8G6F4"/>
<dbReference type="GO" id="GO:0005886">
    <property type="term" value="C:plasma membrane"/>
    <property type="evidence" value="ECO:0007669"/>
    <property type="project" value="TreeGrafter"/>
</dbReference>
<evidence type="ECO:0000256" key="3">
    <source>
        <dbReference type="ARBA" id="ARBA00022989"/>
    </source>
</evidence>
<dbReference type="EMBL" id="CP013355">
    <property type="protein sequence ID" value="AMC10895.1"/>
    <property type="molecule type" value="Genomic_DNA"/>
</dbReference>
<dbReference type="GO" id="GO:0071470">
    <property type="term" value="P:cellular response to osmotic stress"/>
    <property type="evidence" value="ECO:0007669"/>
    <property type="project" value="InterPro"/>
</dbReference>
<dbReference type="SUPFAM" id="SSF50182">
    <property type="entry name" value="Sm-like ribonucleoproteins"/>
    <property type="match status" value="1"/>
</dbReference>
<proteinExistence type="predicted"/>
<reference evidence="8" key="1">
    <citation type="submission" date="2015-12" db="EMBL/GenBank/DDBJ databases">
        <title>Complete genome sequence of Lutibacter profundus strain LP1.</title>
        <authorList>
            <person name="Wissuwa J."/>
            <person name="Le Moine Bauer S."/>
            <person name="Stokke R."/>
            <person name="Dahle H."/>
            <person name="Steen I.H."/>
        </authorList>
    </citation>
    <scope>NUCLEOTIDE SEQUENCE [LARGE SCALE GENOMIC DNA]</scope>
    <source>
        <strain evidence="8">LP1</strain>
    </source>
</reference>
<feature type="transmembrane region" description="Helical" evidence="5">
    <location>
        <begin position="173"/>
        <end position="190"/>
    </location>
</feature>
<accession>A0A0X8G6F4</accession>
<feature type="transmembrane region" description="Helical" evidence="5">
    <location>
        <begin position="102"/>
        <end position="123"/>
    </location>
</feature>
<dbReference type="STRING" id="1622118.Lupro_06390"/>
<evidence type="ECO:0000256" key="4">
    <source>
        <dbReference type="ARBA" id="ARBA00023136"/>
    </source>
</evidence>
<dbReference type="KEGG" id="lut:Lupro_06390"/>
<protein>
    <recommendedName>
        <fullName evidence="6">Mechanosensitive ion channel MscS domain-containing protein</fullName>
    </recommendedName>
</protein>
<dbReference type="InterPro" id="IPR010920">
    <property type="entry name" value="LSM_dom_sf"/>
</dbReference>
<organism evidence="7 8">
    <name type="scientific">Lutibacter profundi</name>
    <dbReference type="NCBI Taxonomy" id="1622118"/>
    <lineage>
        <taxon>Bacteria</taxon>
        <taxon>Pseudomonadati</taxon>
        <taxon>Bacteroidota</taxon>
        <taxon>Flavobacteriia</taxon>
        <taxon>Flavobacteriales</taxon>
        <taxon>Flavobacteriaceae</taxon>
        <taxon>Lutibacter</taxon>
    </lineage>
</organism>
<dbReference type="OrthoDB" id="9775207at2"/>
<evidence type="ECO:0000259" key="6">
    <source>
        <dbReference type="Pfam" id="PF00924"/>
    </source>
</evidence>
<evidence type="ECO:0000256" key="5">
    <source>
        <dbReference type="SAM" id="Phobius"/>
    </source>
</evidence>
<feature type="domain" description="Mechanosensitive ion channel MscS" evidence="6">
    <location>
        <begin position="192"/>
        <end position="260"/>
    </location>
</feature>
<dbReference type="Proteomes" id="UP000059672">
    <property type="component" value="Chromosome"/>
</dbReference>
<keyword evidence="4 5" id="KW-0472">Membrane</keyword>
<dbReference type="RefSeq" id="WP_068207540.1">
    <property type="nucleotide sequence ID" value="NZ_CP013355.1"/>
</dbReference>
<reference evidence="7 8" key="2">
    <citation type="journal article" date="2016" name="Int. J. Syst. Evol. Microbiol.">
        <title>Lutibacter profundi sp. nov., isolated from a deep-sea hydrothermal system on the Arctic Mid-Ocean Ridge and emended description of the genus Lutibacter.</title>
        <authorList>
            <person name="Le Moine Bauer S."/>
            <person name="Roalkvam I."/>
            <person name="Steen I.H."/>
            <person name="Dahle H."/>
        </authorList>
    </citation>
    <scope>NUCLEOTIDE SEQUENCE [LARGE SCALE GENOMIC DNA]</scope>
    <source>
        <strain evidence="7 8">LP1</strain>
    </source>
</reference>
<dbReference type="InterPro" id="IPR030192">
    <property type="entry name" value="YbdG"/>
</dbReference>
<feature type="transmembrane region" description="Helical" evidence="5">
    <location>
        <begin position="144"/>
        <end position="167"/>
    </location>
</feature>
<dbReference type="InterPro" id="IPR023408">
    <property type="entry name" value="MscS_beta-dom_sf"/>
</dbReference>
<dbReference type="PANTHER" id="PTHR30414">
    <property type="entry name" value="MINICONDUCTANCE MECHANOSENSITIVE CHANNEL YBDG"/>
    <property type="match status" value="1"/>
</dbReference>
<dbReference type="Pfam" id="PF00924">
    <property type="entry name" value="MS_channel_2nd"/>
    <property type="match status" value="1"/>
</dbReference>
<name>A0A0X8G6F4_9FLAO</name>
<dbReference type="PANTHER" id="PTHR30414:SF0">
    <property type="entry name" value="MINICONDUCTANCE MECHANOSENSITIVE CHANNEL YBDG"/>
    <property type="match status" value="1"/>
</dbReference>
<keyword evidence="8" id="KW-1185">Reference proteome</keyword>
<dbReference type="GO" id="GO:0008381">
    <property type="term" value="F:mechanosensitive monoatomic ion channel activity"/>
    <property type="evidence" value="ECO:0007669"/>
    <property type="project" value="InterPro"/>
</dbReference>
<evidence type="ECO:0000313" key="8">
    <source>
        <dbReference type="Proteomes" id="UP000059672"/>
    </source>
</evidence>